<dbReference type="InterPro" id="IPR023404">
    <property type="entry name" value="rSAM_horseshoe"/>
</dbReference>
<accession>F5RLP8</accession>
<dbReference type="Proteomes" id="UP000004067">
    <property type="component" value="Unassembled WGS sequence"/>
</dbReference>
<dbReference type="GO" id="GO:0051536">
    <property type="term" value="F:iron-sulfur cluster binding"/>
    <property type="evidence" value="ECO:0007669"/>
    <property type="project" value="InterPro"/>
</dbReference>
<dbReference type="NCBIfam" id="TIGR03960">
    <property type="entry name" value="rSAM_fuse_unch"/>
    <property type="match status" value="1"/>
</dbReference>
<dbReference type="eggNOG" id="COG1032">
    <property type="taxonomic scope" value="Bacteria"/>
</dbReference>
<dbReference type="SMART" id="SM00729">
    <property type="entry name" value="Elp3"/>
    <property type="match status" value="1"/>
</dbReference>
<dbReference type="eggNOG" id="COG5011">
    <property type="taxonomic scope" value="Bacteria"/>
</dbReference>
<keyword evidence="3" id="KW-1185">Reference proteome</keyword>
<dbReference type="PROSITE" id="PS51918">
    <property type="entry name" value="RADICAL_SAM"/>
    <property type="match status" value="1"/>
</dbReference>
<evidence type="ECO:0000313" key="2">
    <source>
        <dbReference type="EMBL" id="EGK60018.1"/>
    </source>
</evidence>
<dbReference type="EMBL" id="AFHQ01000032">
    <property type="protein sequence ID" value="EGK60018.1"/>
    <property type="molecule type" value="Genomic_DNA"/>
</dbReference>
<dbReference type="InterPro" id="IPR018768">
    <property type="entry name" value="DUF2344"/>
</dbReference>
<dbReference type="InterPro" id="IPR045784">
    <property type="entry name" value="Radical_SAM_N2"/>
</dbReference>
<dbReference type="HOGENOM" id="CLU_011543_0_1_9"/>
<dbReference type="CDD" id="cd01335">
    <property type="entry name" value="Radical_SAM"/>
    <property type="match status" value="1"/>
</dbReference>
<dbReference type="AlphaFoldDB" id="F5RLP8"/>
<dbReference type="InterPro" id="IPR006638">
    <property type="entry name" value="Elp3/MiaA/NifB-like_rSAM"/>
</dbReference>
<dbReference type="InterPro" id="IPR007197">
    <property type="entry name" value="rSAM"/>
</dbReference>
<dbReference type="PANTHER" id="PTHR42731">
    <property type="entry name" value="SLL1084 PROTEIN"/>
    <property type="match status" value="1"/>
</dbReference>
<dbReference type="NCBIfam" id="TIGR03936">
    <property type="entry name" value="sam_1_link_chp"/>
    <property type="match status" value="1"/>
</dbReference>
<dbReference type="Pfam" id="PF19864">
    <property type="entry name" value="Radical_SAM_N2"/>
    <property type="match status" value="1"/>
</dbReference>
<organism evidence="2 3">
    <name type="scientific">Centipeda periodontii DSM 2778</name>
    <dbReference type="NCBI Taxonomy" id="888060"/>
    <lineage>
        <taxon>Bacteria</taxon>
        <taxon>Bacillati</taxon>
        <taxon>Bacillota</taxon>
        <taxon>Negativicutes</taxon>
        <taxon>Selenomonadales</taxon>
        <taxon>Selenomonadaceae</taxon>
        <taxon>Centipeda</taxon>
    </lineage>
</organism>
<evidence type="ECO:0000259" key="1">
    <source>
        <dbReference type="PROSITE" id="PS51918"/>
    </source>
</evidence>
<dbReference type="PANTHER" id="PTHR42731:SF1">
    <property type="entry name" value="RADICAL SAM DOMAIN PROTEIN"/>
    <property type="match status" value="1"/>
</dbReference>
<protein>
    <submittedName>
        <fullName evidence="2">Radical SAM domain protein</fullName>
    </submittedName>
</protein>
<name>F5RLP8_9FIRM</name>
<dbReference type="Gene3D" id="3.80.30.20">
    <property type="entry name" value="tm_1862 like domain"/>
    <property type="match status" value="1"/>
</dbReference>
<sequence>MLHEVHSVLRAATPSFVYLVGNMGEYETMVQLDHSILQSVLKPARYTGGEWNAIRKNWDSVRCRLALALPDVYEVGMSNLGLAILYEILNRRADIAAERVYAPWVDMEEQMRARRIPLFSLESRRPIADFDFLGFSLQYEMIYSNVLNMLDLAGIPLYARERGEDMPFIMGGGPCVYNVEPIADFFDFFVIGEGEEVVGELADAFIAWDAAGREGGRKGFLVRLLSIDGIYVPSFYEPVYNETGDFREMRSLHPDARPVIYKRVVRDMNAVMSVEHPVVPYMDIVHNRIMMELFRGCSRGCRFCQAGIAYRPARERTEERLRQMADGLIASTGYDEMSLTSLSSADYSCLGRLVDNLMEDNAGEKISFSLPSLRIDSFSIELAHRMQQVRKSGLTFAPEAGTQRLRDVINKGVTEENLLTACGAAFRHGWKQVKLYFMMGLPTETDEDIIGIARLAKKVVDLYTEVRGRRGCKVTVSVSCFVPKPYTPFQWFGQLPIEEFQRRQQLLKEHITDRSITFHYHDARLSVIEGVFARGDRRLAPALYEAWKSGAKFDGWSDLFDDSRYFAAFEKCGIDWAYYSRRTRMIGEPLPWAHTSPGVLERFLKSEWQKALAAALTEDCRRTHCTGCGICGALGVDVIDYAGTEKERAAASEQHTVTEKNADNPPAERSLFVYRGLITKGEELRYVSHLDYANLFVRACKRAKLPMAYSEGFNPHMKVAFASALSLGATSDAEYVDFEMTEALAPSLVMERLGKHLPCGAQMVRLKLLEGKHKALMADVDEARYRIAVPYAGDIESVRESVRRYNEAESAIWERVTPKKSRTIETKAYAKTPVFFQLENGRLIFWMNLVVTPEGSVKPIEVLSVMVRDFDLPVDPNEAYVTRIGLFADGVALIDR</sequence>
<dbReference type="Pfam" id="PF04055">
    <property type="entry name" value="Radical_SAM"/>
    <property type="match status" value="1"/>
</dbReference>
<dbReference type="SUPFAM" id="SSF102114">
    <property type="entry name" value="Radical SAM enzymes"/>
    <property type="match status" value="1"/>
</dbReference>
<evidence type="ECO:0000313" key="3">
    <source>
        <dbReference type="Proteomes" id="UP000004067"/>
    </source>
</evidence>
<gene>
    <name evidence="2" type="ORF">HMPREF9081_1203</name>
</gene>
<dbReference type="STRING" id="888060.HMPREF9081_1203"/>
<dbReference type="InterPro" id="IPR023862">
    <property type="entry name" value="CHP03960_rSAM"/>
</dbReference>
<dbReference type="GO" id="GO:0003824">
    <property type="term" value="F:catalytic activity"/>
    <property type="evidence" value="ECO:0007669"/>
    <property type="project" value="InterPro"/>
</dbReference>
<feature type="domain" description="Radical SAM core" evidence="1">
    <location>
        <begin position="279"/>
        <end position="517"/>
    </location>
</feature>
<dbReference type="InterPro" id="IPR058240">
    <property type="entry name" value="rSAM_sf"/>
</dbReference>
<reference evidence="2 3" key="1">
    <citation type="submission" date="2011-04" db="EMBL/GenBank/DDBJ databases">
        <authorList>
            <person name="Muzny D."/>
            <person name="Qin X."/>
            <person name="Deng J."/>
            <person name="Jiang H."/>
            <person name="Liu Y."/>
            <person name="Qu J."/>
            <person name="Song X.-Z."/>
            <person name="Zhang L."/>
            <person name="Thornton R."/>
            <person name="Coyle M."/>
            <person name="Francisco L."/>
            <person name="Jackson L."/>
            <person name="Javaid M."/>
            <person name="Korchina V."/>
            <person name="Kovar C."/>
            <person name="Mata R."/>
            <person name="Mathew T."/>
            <person name="Ngo R."/>
            <person name="Nguyen L."/>
            <person name="Nguyen N."/>
            <person name="Okwuonu G."/>
            <person name="Ongeri F."/>
            <person name="Pham C."/>
            <person name="Simmons D."/>
            <person name="Wilczek-Boney K."/>
            <person name="Hale W."/>
            <person name="Jakkamsetti A."/>
            <person name="Pham P."/>
            <person name="Ruth R."/>
            <person name="San Lucas F."/>
            <person name="Warren J."/>
            <person name="Zhang J."/>
            <person name="Zhao Z."/>
            <person name="Zhou C."/>
            <person name="Zhu D."/>
            <person name="Lee S."/>
            <person name="Bess C."/>
            <person name="Blankenburg K."/>
            <person name="Forbes L."/>
            <person name="Fu Q."/>
            <person name="Gubbala S."/>
            <person name="Hirani K."/>
            <person name="Jayaseelan J.C."/>
            <person name="Lara F."/>
            <person name="Munidasa M."/>
            <person name="Palculict T."/>
            <person name="Patil S."/>
            <person name="Pu L.-L."/>
            <person name="Saada N."/>
            <person name="Tang L."/>
            <person name="Weissenberger G."/>
            <person name="Zhu Y."/>
            <person name="Hemphill L."/>
            <person name="Shang Y."/>
            <person name="Youmans B."/>
            <person name="Ayvaz T."/>
            <person name="Ross M."/>
            <person name="Santibanez J."/>
            <person name="Aqrawi P."/>
            <person name="Gross S."/>
            <person name="Joshi V."/>
            <person name="Fowler G."/>
            <person name="Nazareth L."/>
            <person name="Reid J."/>
            <person name="Worley K."/>
            <person name="Petrosino J."/>
            <person name="Highlander S."/>
            <person name="Gibbs R."/>
        </authorList>
    </citation>
    <scope>NUCLEOTIDE SEQUENCE [LARGE SCALE GENOMIC DNA]</scope>
    <source>
        <strain evidence="2 3">DSM 2778</strain>
    </source>
</reference>
<proteinExistence type="predicted"/>
<dbReference type="SFLD" id="SFLDS00029">
    <property type="entry name" value="Radical_SAM"/>
    <property type="match status" value="1"/>
</dbReference>
<dbReference type="Pfam" id="PF10105">
    <property type="entry name" value="DUF2344"/>
    <property type="match status" value="1"/>
</dbReference>
<dbReference type="SFLD" id="SFLDG01082">
    <property type="entry name" value="B12-binding_domain_containing"/>
    <property type="match status" value="1"/>
</dbReference>
<comment type="caution">
    <text evidence="2">The sequence shown here is derived from an EMBL/GenBank/DDBJ whole genome shotgun (WGS) entry which is preliminary data.</text>
</comment>